<keyword evidence="3" id="KW-0472">Membrane</keyword>
<feature type="region of interest" description="Disordered" evidence="2">
    <location>
        <begin position="555"/>
        <end position="576"/>
    </location>
</feature>
<keyword evidence="5" id="KW-0132">Cell division</keyword>
<feature type="compositionally biased region" description="Acidic residues" evidence="2">
    <location>
        <begin position="558"/>
        <end position="576"/>
    </location>
</feature>
<dbReference type="HOGENOM" id="CLU_337343_0_0_9"/>
<sequence>MNSLNSIIKGTVLNVTQRFLKQESKTNKKLDNILNKKFEKVELNEVKYIELLKYNVLFYKTLSRNTEPIISKWILEKYIPDIDELESDIELINAKCRKYINIAKRDGIENLKEADLQSFNYYDKMDNSEKIKRLQKDYKVLNIYMEVLTMTLRELSLRKEESAEIFLMNPADARMELKREIIVIVNRILAGGSKKDDAADEKQHVEHTEEKNIVDVEFLRRVKLISNAELNDSIEEEFKRILTLENLEADEAYGFGGRVIYDFAAATVLLEFLKSRSLIEGAMRLTVAGEFGEENFSDFLTAIIKDRKLVELDTWKEACKYFRDNKECVEATTPATIKRTVPADVDMDEYAYMLENADKSEPFRNKLSRRIDPSLVIPAVRVKEVEPEIVEEEVEEVVEDTVDEEIVEAVSTEEVVEDVEVPSNASDDHEIHVDLGRRREAIRNIERQELEAERVERLKQEEADKLNDPVERAKKAVDELKKEISEVEEDTDYDEVVEETVEEVSIDANISETEEDDLQEISRIAGINEEVEEEEEEIEEEPKKRGIFSIFGRKKDEEEYEEEEDSEDKEYEEDNYYADEDVVENEENEEYYDDEEEVEYVDDDYEGDDVEIEEEVVIVKDEEYKKSRKKLDLIIAVLIVAIAASGYFLTINRKRQQEAEKQQQIKQEQQLEEQKKEEERRKKAEAEKIAAEEAKRAEEMEKAKQGGEYYRVYAGSLKEKSHAESLITNLDKKGLKGEMIKIGNYYKVFVGGDTGVYSEAQKQLSAIKAKGFDGYIEKYDRYCDLKIEDFRLKAKTMDKAQVEQAYNALKEELKSRRNFKDYDKIMAQTYDEIMAEKTE</sequence>
<evidence type="ECO:0000256" key="2">
    <source>
        <dbReference type="SAM" id="MobiDB-lite"/>
    </source>
</evidence>
<accession>B6FYQ2</accession>
<reference evidence="5 6" key="1">
    <citation type="submission" date="2008-09" db="EMBL/GenBank/DDBJ databases">
        <authorList>
            <person name="Fulton L."/>
            <person name="Clifton S."/>
            <person name="Fulton B."/>
            <person name="Xu J."/>
            <person name="Minx P."/>
            <person name="Pepin K.H."/>
            <person name="Johnson M."/>
            <person name="Thiruvilangam P."/>
            <person name="Bhonagiri V."/>
            <person name="Nash W.E."/>
            <person name="Mardis E.R."/>
            <person name="Wilson R.K."/>
        </authorList>
    </citation>
    <scope>NUCLEOTIDE SEQUENCE [LARGE SCALE GENOMIC DNA]</scope>
    <source>
        <strain evidence="5 6">DSM 13275</strain>
    </source>
</reference>
<keyword evidence="3" id="KW-1133">Transmembrane helix</keyword>
<dbReference type="RefSeq" id="WP_006439923.1">
    <property type="nucleotide sequence ID" value="NZ_DS995356.1"/>
</dbReference>
<dbReference type="EMBL" id="ABWP01000045">
    <property type="protein sequence ID" value="EEA85283.1"/>
    <property type="molecule type" value="Genomic_DNA"/>
</dbReference>
<name>B6FYQ2_PEPHT</name>
<gene>
    <name evidence="5" type="ORF">CLOHIR_01006</name>
</gene>
<reference evidence="5 6" key="2">
    <citation type="submission" date="2008-10" db="EMBL/GenBank/DDBJ databases">
        <title>Draft genome sequence of Clostridium hiranonis (DSM 13275).</title>
        <authorList>
            <person name="Sudarsanam P."/>
            <person name="Ley R."/>
            <person name="Guruge J."/>
            <person name="Turnbaugh P.J."/>
            <person name="Mahowald M."/>
            <person name="Liep D."/>
            <person name="Gordon J."/>
        </authorList>
    </citation>
    <scope>NUCLEOTIDE SEQUENCE [LARGE SCALE GENOMIC DNA]</scope>
    <source>
        <strain evidence="5 6">DSM 13275</strain>
    </source>
</reference>
<feature type="domain" description="SPOR" evidence="4">
    <location>
        <begin position="704"/>
        <end position="779"/>
    </location>
</feature>
<organism evidence="5 6">
    <name type="scientific">Peptacetobacter hiranonis (strain DSM 13275 / JCM 10541 / KCTC 15199 / TO-931)</name>
    <name type="common">Clostridium hiranonis</name>
    <dbReference type="NCBI Taxonomy" id="500633"/>
    <lineage>
        <taxon>Bacteria</taxon>
        <taxon>Bacillati</taxon>
        <taxon>Bacillota</taxon>
        <taxon>Clostridia</taxon>
        <taxon>Peptostreptococcales</taxon>
        <taxon>Peptostreptococcaceae</taxon>
        <taxon>Peptacetobacter</taxon>
    </lineage>
</organism>
<evidence type="ECO:0000313" key="5">
    <source>
        <dbReference type="EMBL" id="EEA85283.1"/>
    </source>
</evidence>
<proteinExistence type="predicted"/>
<feature type="transmembrane region" description="Helical" evidence="3">
    <location>
        <begin position="633"/>
        <end position="651"/>
    </location>
</feature>
<keyword evidence="6" id="KW-1185">Reference proteome</keyword>
<keyword evidence="5" id="KW-0131">Cell cycle</keyword>
<dbReference type="Pfam" id="PF05036">
    <property type="entry name" value="SPOR"/>
    <property type="match status" value="1"/>
</dbReference>
<feature type="coiled-coil region" evidence="1">
    <location>
        <begin position="651"/>
        <end position="703"/>
    </location>
</feature>
<dbReference type="eggNOG" id="ENOG5030FWF">
    <property type="taxonomic scope" value="Bacteria"/>
</dbReference>
<evidence type="ECO:0000259" key="4">
    <source>
        <dbReference type="PROSITE" id="PS51724"/>
    </source>
</evidence>
<dbReference type="AlphaFoldDB" id="B6FYQ2"/>
<feature type="coiled-coil region" evidence="1">
    <location>
        <begin position="438"/>
        <end position="490"/>
    </location>
</feature>
<keyword evidence="1" id="KW-0175">Coiled coil</keyword>
<dbReference type="Proteomes" id="UP000003178">
    <property type="component" value="Unassembled WGS sequence"/>
</dbReference>
<dbReference type="Gene3D" id="3.30.70.1070">
    <property type="entry name" value="Sporulation related repeat"/>
    <property type="match status" value="1"/>
</dbReference>
<evidence type="ECO:0000313" key="6">
    <source>
        <dbReference type="Proteomes" id="UP000003178"/>
    </source>
</evidence>
<dbReference type="SUPFAM" id="SSF110997">
    <property type="entry name" value="Sporulation related repeat"/>
    <property type="match status" value="1"/>
</dbReference>
<dbReference type="InterPro" id="IPR036680">
    <property type="entry name" value="SPOR-like_sf"/>
</dbReference>
<protein>
    <submittedName>
        <fullName evidence="5">Sporulation and cell division repeat protein</fullName>
    </submittedName>
</protein>
<dbReference type="PROSITE" id="PS51724">
    <property type="entry name" value="SPOR"/>
    <property type="match status" value="1"/>
</dbReference>
<dbReference type="GO" id="GO:0042834">
    <property type="term" value="F:peptidoglycan binding"/>
    <property type="evidence" value="ECO:0007669"/>
    <property type="project" value="InterPro"/>
</dbReference>
<evidence type="ECO:0000256" key="3">
    <source>
        <dbReference type="SAM" id="Phobius"/>
    </source>
</evidence>
<keyword evidence="3" id="KW-0812">Transmembrane</keyword>
<dbReference type="STRING" id="500633.CLOHIR_01006"/>
<evidence type="ECO:0000256" key="1">
    <source>
        <dbReference type="SAM" id="Coils"/>
    </source>
</evidence>
<comment type="caution">
    <text evidence="5">The sequence shown here is derived from an EMBL/GenBank/DDBJ whole genome shotgun (WGS) entry which is preliminary data.</text>
</comment>
<dbReference type="InterPro" id="IPR007730">
    <property type="entry name" value="SPOR-like_dom"/>
</dbReference>
<dbReference type="GO" id="GO:0051301">
    <property type="term" value="P:cell division"/>
    <property type="evidence" value="ECO:0007669"/>
    <property type="project" value="UniProtKB-KW"/>
</dbReference>